<keyword evidence="1" id="KW-0472">Membrane</keyword>
<evidence type="ECO:0000256" key="1">
    <source>
        <dbReference type="SAM" id="Phobius"/>
    </source>
</evidence>
<feature type="transmembrane region" description="Helical" evidence="1">
    <location>
        <begin position="83"/>
        <end position="104"/>
    </location>
</feature>
<organism evidence="2">
    <name type="scientific">marine sediment metagenome</name>
    <dbReference type="NCBI Taxonomy" id="412755"/>
    <lineage>
        <taxon>unclassified sequences</taxon>
        <taxon>metagenomes</taxon>
        <taxon>ecological metagenomes</taxon>
    </lineage>
</organism>
<dbReference type="EMBL" id="BARS01027253">
    <property type="protein sequence ID" value="GAG09863.1"/>
    <property type="molecule type" value="Genomic_DNA"/>
</dbReference>
<keyword evidence="1" id="KW-0812">Transmembrane</keyword>
<feature type="transmembrane region" description="Helical" evidence="1">
    <location>
        <begin position="164"/>
        <end position="183"/>
    </location>
</feature>
<evidence type="ECO:0008006" key="3">
    <source>
        <dbReference type="Google" id="ProtNLM"/>
    </source>
</evidence>
<keyword evidence="1" id="KW-1133">Transmembrane helix</keyword>
<feature type="non-terminal residue" evidence="2">
    <location>
        <position position="184"/>
    </location>
</feature>
<feature type="transmembrane region" description="Helical" evidence="1">
    <location>
        <begin position="110"/>
        <end position="129"/>
    </location>
</feature>
<feature type="transmembrane region" description="Helical" evidence="1">
    <location>
        <begin position="44"/>
        <end position="62"/>
    </location>
</feature>
<proteinExistence type="predicted"/>
<gene>
    <name evidence="2" type="ORF">S01H1_42830</name>
</gene>
<feature type="transmembrane region" description="Helical" evidence="1">
    <location>
        <begin position="141"/>
        <end position="158"/>
    </location>
</feature>
<reference evidence="2" key="1">
    <citation type="journal article" date="2014" name="Front. Microbiol.">
        <title>High frequency of phylogenetically diverse reductive dehalogenase-homologous genes in deep subseafloor sedimentary metagenomes.</title>
        <authorList>
            <person name="Kawai M."/>
            <person name="Futagami T."/>
            <person name="Toyoda A."/>
            <person name="Takaki Y."/>
            <person name="Nishi S."/>
            <person name="Hori S."/>
            <person name="Arai W."/>
            <person name="Tsubouchi T."/>
            <person name="Morono Y."/>
            <person name="Uchiyama I."/>
            <person name="Ito T."/>
            <person name="Fujiyama A."/>
            <person name="Inagaki F."/>
            <person name="Takami H."/>
        </authorList>
    </citation>
    <scope>NUCLEOTIDE SEQUENCE</scope>
    <source>
        <strain evidence="2">Expedition CK06-06</strain>
    </source>
</reference>
<name>X0VBJ5_9ZZZZ</name>
<accession>X0VBJ5</accession>
<dbReference type="AlphaFoldDB" id="X0VBJ5"/>
<feature type="transmembrane region" description="Helical" evidence="1">
    <location>
        <begin position="12"/>
        <end position="32"/>
    </location>
</feature>
<comment type="caution">
    <text evidence="2">The sequence shown here is derived from an EMBL/GenBank/DDBJ whole genome shotgun (WGS) entry which is preliminary data.</text>
</comment>
<sequence length="184" mass="20279">MPEPRNERSVAILCIVAAMCCYAVIPIFLRHFVDYLDPWTVNGVRYSVSALFWLPYVAVYVQRRRRRPPAPAEPAGRNIWLDALPPAAVNLVGQVGWGLCPYYPGNDPATIAFTIRLSFLFTMLFGFAVIPAERPLMKRPLFLCGAAVCLAGLFLMFAQKLAAGGLSSLRGSIILIATTVFWGA</sequence>
<protein>
    <recommendedName>
        <fullName evidence="3">EamA domain-containing protein</fullName>
    </recommendedName>
</protein>
<evidence type="ECO:0000313" key="2">
    <source>
        <dbReference type="EMBL" id="GAG09863.1"/>
    </source>
</evidence>